<name>A0A1V5MJ35_UNCT6</name>
<dbReference type="CDD" id="cd01335">
    <property type="entry name" value="Radical_SAM"/>
    <property type="match status" value="1"/>
</dbReference>
<keyword evidence="8" id="KW-0671">Queuosine biosynthesis</keyword>
<comment type="catalytic activity">
    <reaction evidence="8">
        <text>6-carboxy-5,6,7,8-tetrahydropterin + H(+) = 7-carboxy-7-carbaguanine + NH4(+)</text>
        <dbReference type="Rhea" id="RHEA:27974"/>
        <dbReference type="ChEBI" id="CHEBI:15378"/>
        <dbReference type="ChEBI" id="CHEBI:28938"/>
        <dbReference type="ChEBI" id="CHEBI:61032"/>
        <dbReference type="ChEBI" id="CHEBI:61036"/>
        <dbReference type="EC" id="4.3.99.3"/>
    </reaction>
</comment>
<evidence type="ECO:0000313" key="10">
    <source>
        <dbReference type="EMBL" id="OPZ93112.1"/>
    </source>
</evidence>
<dbReference type="PIRSF" id="PIRSF000370">
    <property type="entry name" value="QueE"/>
    <property type="match status" value="1"/>
</dbReference>
<dbReference type="Gene3D" id="3.20.20.70">
    <property type="entry name" value="Aldolase class I"/>
    <property type="match status" value="1"/>
</dbReference>
<feature type="domain" description="Radical SAM core" evidence="9">
    <location>
        <begin position="18"/>
        <end position="232"/>
    </location>
</feature>
<feature type="binding site" evidence="8">
    <location>
        <position position="75"/>
    </location>
    <ligand>
        <name>substrate</name>
    </ligand>
</feature>
<dbReference type="GO" id="GO:0008616">
    <property type="term" value="P:tRNA queuosine(34) biosynthetic process"/>
    <property type="evidence" value="ECO:0007669"/>
    <property type="project" value="UniProtKB-UniRule"/>
</dbReference>
<sequence>MAARISEVFFSIQGEGLYLGCPQVFVRFAGCNLACRYCDLVGRKLPVRRLGSAGLTRSVLRLVRAAPALHSISITGGEPLLQAEFLAGWLPGLKERGLKIYLETNGTLTGALERLGPWLDFVAMDVKLPSTGGGPPLWKAHREFWLACRRLPAESFVKVVVNRWTTAAETARAARLVAAAGPAGMLVIQPEVDGRGRPAIGCERLQELFRTAAAVHPVCRLIPPVHQRLGLP</sequence>
<dbReference type="SFLD" id="SFLDS00029">
    <property type="entry name" value="Radical_SAM"/>
    <property type="match status" value="1"/>
</dbReference>
<dbReference type="SUPFAM" id="SSF102114">
    <property type="entry name" value="Radical SAM enzymes"/>
    <property type="match status" value="1"/>
</dbReference>
<comment type="similarity">
    <text evidence="8">Belongs to the radical SAM superfamily. 7-carboxy-7-deazaguanine synthase family.</text>
</comment>
<dbReference type="GO" id="GO:1904047">
    <property type="term" value="F:S-adenosyl-L-methionine binding"/>
    <property type="evidence" value="ECO:0007669"/>
    <property type="project" value="UniProtKB-UniRule"/>
</dbReference>
<feature type="binding site" evidence="8">
    <location>
        <position position="35"/>
    </location>
    <ligand>
        <name>[4Fe-4S] cluster</name>
        <dbReference type="ChEBI" id="CHEBI:49883"/>
        <note>4Fe-4S-S-AdoMet</note>
    </ligand>
</feature>
<dbReference type="Pfam" id="PF04055">
    <property type="entry name" value="Radical_SAM"/>
    <property type="match status" value="1"/>
</dbReference>
<comment type="cofactor">
    <cofactor evidence="8">
        <name>Mg(2+)</name>
        <dbReference type="ChEBI" id="CHEBI:18420"/>
    </cofactor>
</comment>
<keyword evidence="1 8" id="KW-0004">4Fe-4S</keyword>
<protein>
    <recommendedName>
        <fullName evidence="8">7-carboxy-7-deazaguanine synthase</fullName>
        <shortName evidence="8">CDG synthase</shortName>
        <ecNumber evidence="8">4.3.99.3</ecNumber>
    </recommendedName>
    <alternativeName>
        <fullName evidence="8">Queuosine biosynthesis protein QueE</fullName>
    </alternativeName>
</protein>
<feature type="binding site" evidence="8">
    <location>
        <position position="232"/>
    </location>
    <ligand>
        <name>substrate</name>
    </ligand>
</feature>
<reference evidence="10" key="1">
    <citation type="submission" date="2017-02" db="EMBL/GenBank/DDBJ databases">
        <title>Delving into the versatile metabolic prowess of the omnipresent phylum Bacteroidetes.</title>
        <authorList>
            <person name="Nobu M.K."/>
            <person name="Mei R."/>
            <person name="Narihiro T."/>
            <person name="Kuroda K."/>
            <person name="Liu W.-T."/>
        </authorList>
    </citation>
    <scope>NUCLEOTIDE SEQUENCE</scope>
    <source>
        <strain evidence="10">ADurb.Bin417</strain>
    </source>
</reference>
<dbReference type="EMBL" id="MWAK01000044">
    <property type="protein sequence ID" value="OPZ93112.1"/>
    <property type="molecule type" value="Genomic_DNA"/>
</dbReference>
<feature type="binding site" evidence="8">
    <location>
        <position position="38"/>
    </location>
    <ligand>
        <name>[4Fe-4S] cluster</name>
        <dbReference type="ChEBI" id="CHEBI:49883"/>
        <note>4Fe-4S-S-AdoMet</note>
    </ligand>
</feature>
<feature type="binding site" evidence="8">
    <location>
        <begin position="37"/>
        <end position="39"/>
    </location>
    <ligand>
        <name>S-adenosyl-L-methionine</name>
        <dbReference type="ChEBI" id="CHEBI:59789"/>
    </ligand>
</feature>
<feature type="binding site" evidence="8">
    <location>
        <position position="27"/>
    </location>
    <ligand>
        <name>substrate</name>
    </ligand>
</feature>
<accession>A0A1V5MJ35</accession>
<evidence type="ECO:0000256" key="3">
    <source>
        <dbReference type="ARBA" id="ARBA00022723"/>
    </source>
</evidence>
<comment type="caution">
    <text evidence="8">Lacks conserved residue(s) required for the propagation of feature annotation.</text>
</comment>
<dbReference type="GO" id="GO:0016840">
    <property type="term" value="F:carbon-nitrogen lyase activity"/>
    <property type="evidence" value="ECO:0007669"/>
    <property type="project" value="UniProtKB-UniRule"/>
</dbReference>
<dbReference type="AlphaFoldDB" id="A0A1V5MJ35"/>
<dbReference type="GO" id="GO:0000287">
    <property type="term" value="F:magnesium ion binding"/>
    <property type="evidence" value="ECO:0007669"/>
    <property type="project" value="UniProtKB-UniRule"/>
</dbReference>
<comment type="subunit">
    <text evidence="8">Homodimer.</text>
</comment>
<keyword evidence="2 8" id="KW-0949">S-adenosyl-L-methionine</keyword>
<comment type="function">
    <text evidence="8">Catalyzes the complex heterocyclic radical-mediated conversion of 6-carboxy-5,6,7,8-tetrahydropterin (CPH4) to 7-carboxy-7-deazaguanine (CDG), a step common to the biosynthetic pathways of all 7-deazapurine-containing compounds.</text>
</comment>
<comment type="pathway">
    <text evidence="8">Purine metabolism; 7-cyano-7-deazaguanine biosynthesis.</text>
</comment>
<dbReference type="InterPro" id="IPR024924">
    <property type="entry name" value="7-CO-7-deazaguanine_synth-like"/>
</dbReference>
<keyword evidence="3 8" id="KW-0479">Metal-binding</keyword>
<dbReference type="Proteomes" id="UP000485484">
    <property type="component" value="Unassembled WGS sequence"/>
</dbReference>
<dbReference type="PANTHER" id="PTHR42836:SF1">
    <property type="entry name" value="7-CARBOXY-7-DEAZAGUANINE SYNTHASE"/>
    <property type="match status" value="1"/>
</dbReference>
<comment type="cofactor">
    <cofactor evidence="8">
        <name>S-adenosyl-L-methionine</name>
        <dbReference type="ChEBI" id="CHEBI:59789"/>
    </cofactor>
    <text evidence="8">Binds 1 S-adenosyl-L-methionine per subunit.</text>
</comment>
<evidence type="ECO:0000256" key="1">
    <source>
        <dbReference type="ARBA" id="ARBA00022485"/>
    </source>
</evidence>
<keyword evidence="4 8" id="KW-0460">Magnesium</keyword>
<evidence type="ECO:0000259" key="9">
    <source>
        <dbReference type="PROSITE" id="PS51918"/>
    </source>
</evidence>
<proteinExistence type="inferred from homology"/>
<keyword evidence="7 8" id="KW-0456">Lyase</keyword>
<evidence type="ECO:0000256" key="5">
    <source>
        <dbReference type="ARBA" id="ARBA00023004"/>
    </source>
</evidence>
<evidence type="ECO:0000256" key="7">
    <source>
        <dbReference type="ARBA" id="ARBA00023239"/>
    </source>
</evidence>
<feature type="binding site" evidence="8">
    <location>
        <position position="77"/>
    </location>
    <ligand>
        <name>S-adenosyl-L-methionine</name>
        <dbReference type="ChEBI" id="CHEBI:59789"/>
    </ligand>
</feature>
<dbReference type="InterPro" id="IPR013785">
    <property type="entry name" value="Aldolase_TIM"/>
</dbReference>
<comment type="cofactor">
    <cofactor evidence="8">
        <name>[4Fe-4S] cluster</name>
        <dbReference type="ChEBI" id="CHEBI:49883"/>
    </cofactor>
    <text evidence="8">Binds 1 [4Fe-4S] cluster. The cluster is coordinated with 3 cysteines and an exchangeable S-adenosyl-L-methionine.</text>
</comment>
<feature type="binding site" evidence="8">
    <location>
        <begin position="12"/>
        <end position="14"/>
    </location>
    <ligand>
        <name>substrate</name>
    </ligand>
</feature>
<dbReference type="GO" id="GO:0051539">
    <property type="term" value="F:4 iron, 4 sulfur cluster binding"/>
    <property type="evidence" value="ECO:0007669"/>
    <property type="project" value="UniProtKB-UniRule"/>
</dbReference>
<dbReference type="EC" id="4.3.99.3" evidence="8"/>
<keyword evidence="5 8" id="KW-0408">Iron</keyword>
<dbReference type="PROSITE" id="PS51918">
    <property type="entry name" value="RADICAL_SAM"/>
    <property type="match status" value="1"/>
</dbReference>
<feature type="binding site" evidence="8">
    <location>
        <position position="31"/>
    </location>
    <ligand>
        <name>[4Fe-4S] cluster</name>
        <dbReference type="ChEBI" id="CHEBI:49883"/>
        <note>4Fe-4S-S-AdoMet</note>
    </ligand>
</feature>
<gene>
    <name evidence="8 10" type="primary">queE</name>
    <name evidence="10" type="ORF">BWY73_00476</name>
</gene>
<evidence type="ECO:0000256" key="2">
    <source>
        <dbReference type="ARBA" id="ARBA00022691"/>
    </source>
</evidence>
<organism evidence="10">
    <name type="scientific">candidate division TA06 bacterium ADurb.Bin417</name>
    <dbReference type="NCBI Taxonomy" id="1852828"/>
    <lineage>
        <taxon>Bacteria</taxon>
        <taxon>Bacteria division TA06</taxon>
    </lineage>
</organism>
<dbReference type="InterPro" id="IPR058240">
    <property type="entry name" value="rSAM_sf"/>
</dbReference>
<comment type="caution">
    <text evidence="10">The sequence shown here is derived from an EMBL/GenBank/DDBJ whole genome shotgun (WGS) entry which is preliminary data.</text>
</comment>
<dbReference type="UniPathway" id="UPA00391"/>
<dbReference type="InterPro" id="IPR007197">
    <property type="entry name" value="rSAM"/>
</dbReference>
<dbReference type="HAMAP" id="MF_00917">
    <property type="entry name" value="QueE"/>
    <property type="match status" value="1"/>
</dbReference>
<evidence type="ECO:0000256" key="8">
    <source>
        <dbReference type="HAMAP-Rule" id="MF_00917"/>
    </source>
</evidence>
<dbReference type="PANTHER" id="PTHR42836">
    <property type="entry name" value="7-CARBOXY-7-DEAZAGUANINE SYNTHASE"/>
    <property type="match status" value="1"/>
</dbReference>
<evidence type="ECO:0000256" key="4">
    <source>
        <dbReference type="ARBA" id="ARBA00022842"/>
    </source>
</evidence>
<evidence type="ECO:0000256" key="6">
    <source>
        <dbReference type="ARBA" id="ARBA00023014"/>
    </source>
</evidence>
<keyword evidence="6 8" id="KW-0411">Iron-sulfur</keyword>